<keyword evidence="1 3" id="KW-0456">Lyase</keyword>
<reference evidence="8" key="1">
    <citation type="submission" date="2013-07" db="EMBL/GenBank/DDBJ databases">
        <authorList>
            <person name="McIlroy S."/>
        </authorList>
    </citation>
    <scope>NUCLEOTIDE SEQUENCE [LARGE SCALE GENOMIC DNA]</scope>
    <source>
        <strain evidence="8">Run_A_D11</strain>
    </source>
</reference>
<comment type="similarity">
    <text evidence="3 4">Belongs to the RlpA family.</text>
</comment>
<organism evidence="8 9">
    <name type="scientific">Candidatus Competibacter denitrificans Run_A_D11</name>
    <dbReference type="NCBI Taxonomy" id="1400863"/>
    <lineage>
        <taxon>Bacteria</taxon>
        <taxon>Pseudomonadati</taxon>
        <taxon>Pseudomonadota</taxon>
        <taxon>Gammaproteobacteria</taxon>
        <taxon>Candidatus Competibacteraceae</taxon>
        <taxon>Candidatus Competibacter</taxon>
    </lineage>
</organism>
<dbReference type="Gene3D" id="2.40.40.10">
    <property type="entry name" value="RlpA-like domain"/>
    <property type="match status" value="1"/>
</dbReference>
<protein>
    <recommendedName>
        <fullName evidence="3">Endolytic peptidoglycan transglycosylase RlpA</fullName>
        <ecNumber evidence="3">4.2.2.-</ecNumber>
    </recommendedName>
</protein>
<dbReference type="PANTHER" id="PTHR34183">
    <property type="entry name" value="ENDOLYTIC PEPTIDOGLYCAN TRANSGLYCOSYLASE RLPA"/>
    <property type="match status" value="1"/>
</dbReference>
<dbReference type="Pfam" id="PF03330">
    <property type="entry name" value="DPBB_1"/>
    <property type="match status" value="1"/>
</dbReference>
<evidence type="ECO:0000256" key="1">
    <source>
        <dbReference type="ARBA" id="ARBA00023239"/>
    </source>
</evidence>
<feature type="region of interest" description="Disordered" evidence="5">
    <location>
        <begin position="354"/>
        <end position="453"/>
    </location>
</feature>
<proteinExistence type="inferred from homology"/>
<evidence type="ECO:0000259" key="7">
    <source>
        <dbReference type="Pfam" id="PF03330"/>
    </source>
</evidence>
<feature type="domain" description="RlpA-like protein double-psi beta-barrel" evidence="7">
    <location>
        <begin position="80"/>
        <end position="169"/>
    </location>
</feature>
<dbReference type="InterPro" id="IPR036908">
    <property type="entry name" value="RlpA-like_sf"/>
</dbReference>
<feature type="compositionally biased region" description="Basic and acidic residues" evidence="5">
    <location>
        <begin position="415"/>
        <end position="434"/>
    </location>
</feature>
<evidence type="ECO:0000313" key="9">
    <source>
        <dbReference type="Proteomes" id="UP000035760"/>
    </source>
</evidence>
<dbReference type="SUPFAM" id="SSF50685">
    <property type="entry name" value="Barwin-like endoglucanases"/>
    <property type="match status" value="1"/>
</dbReference>
<dbReference type="GO" id="GO:0005886">
    <property type="term" value="C:plasma membrane"/>
    <property type="evidence" value="ECO:0007669"/>
    <property type="project" value="UniProtKB-SubCell"/>
</dbReference>
<dbReference type="PANTHER" id="PTHR34183:SF1">
    <property type="entry name" value="ENDOLYTIC PEPTIDOGLYCAN TRANSGLYCOSYLASE RLPA"/>
    <property type="match status" value="1"/>
</dbReference>
<dbReference type="InterPro" id="IPR034718">
    <property type="entry name" value="RlpA"/>
</dbReference>
<dbReference type="GO" id="GO:0000270">
    <property type="term" value="P:peptidoglycan metabolic process"/>
    <property type="evidence" value="ECO:0007669"/>
    <property type="project" value="UniProtKB-UniRule"/>
</dbReference>
<keyword evidence="2 3" id="KW-0961">Cell wall biogenesis/degradation</keyword>
<dbReference type="InterPro" id="IPR009009">
    <property type="entry name" value="RlpA-like_DPBB"/>
</dbReference>
<evidence type="ECO:0000313" key="8">
    <source>
        <dbReference type="EMBL" id="CDI01494.1"/>
    </source>
</evidence>
<dbReference type="Proteomes" id="UP000035760">
    <property type="component" value="Unassembled WGS sequence"/>
</dbReference>
<keyword evidence="9" id="KW-1185">Reference proteome</keyword>
<evidence type="ECO:0000256" key="2">
    <source>
        <dbReference type="ARBA" id="ARBA00023316"/>
    </source>
</evidence>
<evidence type="ECO:0000256" key="5">
    <source>
        <dbReference type="SAM" id="MobiDB-lite"/>
    </source>
</evidence>
<dbReference type="CDD" id="cd22268">
    <property type="entry name" value="DPBB_RlpA-like"/>
    <property type="match status" value="1"/>
</dbReference>
<dbReference type="GO" id="GO:0008932">
    <property type="term" value="F:lytic endotransglycosylase activity"/>
    <property type="evidence" value="ECO:0007669"/>
    <property type="project" value="UniProtKB-UniRule"/>
</dbReference>
<feature type="signal peptide" evidence="6">
    <location>
        <begin position="1"/>
        <end position="25"/>
    </location>
</feature>
<name>W6M4F9_9GAMM</name>
<dbReference type="PROSITE" id="PS51257">
    <property type="entry name" value="PROKAR_LIPOPROTEIN"/>
    <property type="match status" value="1"/>
</dbReference>
<evidence type="ECO:0000256" key="6">
    <source>
        <dbReference type="SAM" id="SignalP"/>
    </source>
</evidence>
<keyword evidence="6" id="KW-0732">Signal</keyword>
<keyword evidence="3" id="KW-0472">Membrane</keyword>
<comment type="caution">
    <text evidence="8">The sequence shown here is derived from an EMBL/GenBank/DDBJ whole genome shotgun (WGS) entry which is preliminary data.</text>
</comment>
<evidence type="ECO:0000256" key="4">
    <source>
        <dbReference type="RuleBase" id="RU003495"/>
    </source>
</evidence>
<keyword evidence="3" id="KW-0449">Lipoprotein</keyword>
<keyword evidence="3" id="KW-1003">Cell membrane</keyword>
<dbReference type="OrthoDB" id="9779128at2"/>
<dbReference type="GO" id="GO:0009279">
    <property type="term" value="C:cell outer membrane"/>
    <property type="evidence" value="ECO:0007669"/>
    <property type="project" value="TreeGrafter"/>
</dbReference>
<dbReference type="NCBIfam" id="TIGR00413">
    <property type="entry name" value="rlpA"/>
    <property type="match status" value="1"/>
</dbReference>
<keyword evidence="3" id="KW-0564">Palmitate</keyword>
<comment type="function">
    <text evidence="3">Lytic transglycosylase with a strong preference for naked glycan strands that lack stem peptides.</text>
</comment>
<dbReference type="EMBL" id="CBTJ020000020">
    <property type="protein sequence ID" value="CDI01494.1"/>
    <property type="molecule type" value="Genomic_DNA"/>
</dbReference>
<sequence>MAKSSWNRPLLWVSLAGALAGCSTAPENQGPASSPLIGVENTTGEPVPRVEPPSRTGNPDTYKVFGKRYRVKETSEGYREQGIASWYGWDFHGRKTSSGPRYDMFDLTAAHKTLPIPTYVRVTNLENGRNVVVKVNDRGPFVGRRILDLSYAAANRLDMLGRGTAQVEVVALEPYQFVPHLAARRADARERLASRLKRPELKPQLAAIQLAQAEPVKVDSAAPALPDIAQNAPEPATTALASNAPAADSAILLPQSPLEREGAMELPAQPKPLQPPQVAGLDQASEPSAIVPTPVAAELALAKASPVDRDVSLPATTIVDRPALARTPKPTQISQVRNVDRMPTRTLAQARITPNPTLRPAPAKLVDKAEREPTRLQPPLRLAAADPTIKAGETHRPANAMGNKHGRTNPAKTENAAKRPAEERPPRVLHRDARPQASLGAQQDSRVVSRDTGAAKPAGIRLVGVKAGRGRIMTD</sequence>
<evidence type="ECO:0000256" key="3">
    <source>
        <dbReference type="HAMAP-Rule" id="MF_02071"/>
    </source>
</evidence>
<dbReference type="AlphaFoldDB" id="W6M4F9"/>
<dbReference type="EC" id="4.2.2.-" evidence="3"/>
<reference evidence="8" key="2">
    <citation type="submission" date="2014-03" db="EMBL/GenBank/DDBJ databases">
        <title>Candidatus Competibacter-lineage genomes retrieved from metagenomes reveal functional metabolic diversity.</title>
        <authorList>
            <person name="McIlroy S.J."/>
            <person name="Albertsen M."/>
            <person name="Andresen E.K."/>
            <person name="Saunders A.M."/>
            <person name="Kristiansen R."/>
            <person name="Stokholm-Bjerregaard M."/>
            <person name="Nielsen K.L."/>
            <person name="Nielsen P.H."/>
        </authorList>
    </citation>
    <scope>NUCLEOTIDE SEQUENCE</scope>
    <source>
        <strain evidence="8">Run_A_D11</strain>
    </source>
</reference>
<comment type="subcellular location">
    <subcellularLocation>
        <location evidence="3">Cell membrane</location>
        <topology evidence="3">Lipid-anchor</topology>
    </subcellularLocation>
</comment>
<dbReference type="HAMAP" id="MF_02071">
    <property type="entry name" value="RlpA"/>
    <property type="match status" value="1"/>
</dbReference>
<feature type="compositionally biased region" description="Basic and acidic residues" evidence="5">
    <location>
        <begin position="365"/>
        <end position="374"/>
    </location>
</feature>
<dbReference type="STRING" id="1400863.BN873_150282"/>
<dbReference type="InterPro" id="IPR012997">
    <property type="entry name" value="RplA"/>
</dbReference>
<feature type="region of interest" description="Disordered" evidence="5">
    <location>
        <begin position="24"/>
        <end position="58"/>
    </location>
</feature>
<feature type="chain" id="PRO_5009993213" description="Endolytic peptidoglycan transglycosylase RlpA" evidence="6">
    <location>
        <begin position="26"/>
        <end position="475"/>
    </location>
</feature>
<accession>W6M4F9</accession>
<gene>
    <name evidence="3" type="primary">rlpA</name>
    <name evidence="8" type="ORF">BN873_150282</name>
</gene>
<dbReference type="GO" id="GO:0071555">
    <property type="term" value="P:cell wall organization"/>
    <property type="evidence" value="ECO:0007669"/>
    <property type="project" value="UniProtKB-KW"/>
</dbReference>